<organism evidence="1 2">
    <name type="scientific">Lacticaseibacillus paracasei N1115</name>
    <dbReference type="NCBI Taxonomy" id="1446494"/>
    <lineage>
        <taxon>Bacteria</taxon>
        <taxon>Bacillati</taxon>
        <taxon>Bacillota</taxon>
        <taxon>Bacilli</taxon>
        <taxon>Lactobacillales</taxon>
        <taxon>Lactobacillaceae</taxon>
        <taxon>Lacticaseibacillus</taxon>
    </lineage>
</organism>
<dbReference type="EMBL" id="CP007122">
    <property type="protein sequence ID" value="AHJ32410.1"/>
    <property type="molecule type" value="Genomic_DNA"/>
</dbReference>
<evidence type="ECO:0008006" key="3">
    <source>
        <dbReference type="Google" id="ProtNLM"/>
    </source>
</evidence>
<gene>
    <name evidence="1" type="ORF">AF91_04170</name>
</gene>
<reference evidence="1 2" key="1">
    <citation type="journal article" date="2014" name="Genome Announc.">
        <title>Whole Genome Sequence of the Probiotic Strain Lactobacillus paracasei N1115, Isolated from Traditional Chinese Fermented Milk.</title>
        <authorList>
            <person name="Wang S."/>
            <person name="Zhu H."/>
            <person name="He F."/>
            <person name="Luo Y."/>
            <person name="Kang Z."/>
            <person name="Lu C."/>
            <person name="Feng L."/>
            <person name="Lu X."/>
            <person name="Xue Y."/>
            <person name="Wang H."/>
        </authorList>
    </citation>
    <scope>NUCLEOTIDE SEQUENCE [LARGE SCALE GENOMIC DNA]</scope>
    <source>
        <strain evidence="1 2">N1115</strain>
    </source>
</reference>
<dbReference type="Proteomes" id="UP000019441">
    <property type="component" value="Chromosome"/>
</dbReference>
<evidence type="ECO:0000313" key="1">
    <source>
        <dbReference type="EMBL" id="AHJ32410.1"/>
    </source>
</evidence>
<proteinExistence type="predicted"/>
<dbReference type="RefSeq" id="WP_025376067.1">
    <property type="nucleotide sequence ID" value="NZ_CP007122.1"/>
</dbReference>
<accession>A0A806L545</accession>
<evidence type="ECO:0000313" key="2">
    <source>
        <dbReference type="Proteomes" id="UP000019441"/>
    </source>
</evidence>
<dbReference type="KEGG" id="lpq:AF91_04170"/>
<name>A0A806L545_LACPA</name>
<sequence>MSKAGISYNMQIKGMDKLVAGLLKRAKMDVVKQIVKQQTAQLQTRSQQMTGTVYTGHYEWAKGKGRVLVKPTGATKRGIKLAITDSGLSGIVAMTQEYNPYTEKGTRFMRARPVLKPAFLYQKVQFINQLKQAAK</sequence>
<protein>
    <recommendedName>
        <fullName evidence="3">Phage protein, HK97 gp10 family</fullName>
    </recommendedName>
</protein>
<dbReference type="AlphaFoldDB" id="A0A806L545"/>